<protein>
    <submittedName>
        <fullName evidence="2">Uncharacterized protein</fullName>
    </submittedName>
</protein>
<dbReference type="InterPro" id="IPR002110">
    <property type="entry name" value="Ankyrin_rpt"/>
</dbReference>
<gene>
    <name evidence="2" type="ORF">Godav_024132</name>
</gene>
<dbReference type="AlphaFoldDB" id="A0A7J8SVP4"/>
<sequence>MAQAPSLLLVCMQASFIKGHKEMALCFLEIDKHLVRVRGKKGKTPLHYLCKVGNQLGLLDTFLEASPD</sequence>
<feature type="non-terminal residue" evidence="2">
    <location>
        <position position="68"/>
    </location>
</feature>
<dbReference type="PROSITE" id="PS50088">
    <property type="entry name" value="ANK_REPEAT"/>
    <property type="match status" value="1"/>
</dbReference>
<name>A0A7J8SVP4_GOSDV</name>
<organism evidence="2 3">
    <name type="scientific">Gossypium davidsonii</name>
    <name type="common">Davidson's cotton</name>
    <name type="synonym">Gossypium klotzschianum subsp. davidsonii</name>
    <dbReference type="NCBI Taxonomy" id="34287"/>
    <lineage>
        <taxon>Eukaryota</taxon>
        <taxon>Viridiplantae</taxon>
        <taxon>Streptophyta</taxon>
        <taxon>Embryophyta</taxon>
        <taxon>Tracheophyta</taxon>
        <taxon>Spermatophyta</taxon>
        <taxon>Magnoliopsida</taxon>
        <taxon>eudicotyledons</taxon>
        <taxon>Gunneridae</taxon>
        <taxon>Pentapetalae</taxon>
        <taxon>rosids</taxon>
        <taxon>malvids</taxon>
        <taxon>Malvales</taxon>
        <taxon>Malvaceae</taxon>
        <taxon>Malvoideae</taxon>
        <taxon>Gossypium</taxon>
    </lineage>
</organism>
<keyword evidence="1" id="KW-0040">ANK repeat</keyword>
<comment type="caution">
    <text evidence="2">The sequence shown here is derived from an EMBL/GenBank/DDBJ whole genome shotgun (WGS) entry which is preliminary data.</text>
</comment>
<evidence type="ECO:0000313" key="2">
    <source>
        <dbReference type="EMBL" id="MBA0629602.1"/>
    </source>
</evidence>
<feature type="repeat" description="ANK" evidence="1">
    <location>
        <begin position="41"/>
        <end position="68"/>
    </location>
</feature>
<evidence type="ECO:0000313" key="3">
    <source>
        <dbReference type="Proteomes" id="UP000593561"/>
    </source>
</evidence>
<keyword evidence="3" id="KW-1185">Reference proteome</keyword>
<reference evidence="2 3" key="1">
    <citation type="journal article" date="2019" name="Genome Biol. Evol.">
        <title>Insights into the evolution of the New World diploid cottons (Gossypium, subgenus Houzingenia) based on genome sequencing.</title>
        <authorList>
            <person name="Grover C.E."/>
            <person name="Arick M.A. 2nd"/>
            <person name="Thrash A."/>
            <person name="Conover J.L."/>
            <person name="Sanders W.S."/>
            <person name="Peterson D.G."/>
            <person name="Frelichowski J.E."/>
            <person name="Scheffler J.A."/>
            <person name="Scheffler B.E."/>
            <person name="Wendel J.F."/>
        </authorList>
    </citation>
    <scope>NUCLEOTIDE SEQUENCE [LARGE SCALE GENOMIC DNA]</scope>
    <source>
        <strain evidence="2">27</strain>
        <tissue evidence="2">Leaf</tissue>
    </source>
</reference>
<dbReference type="Proteomes" id="UP000593561">
    <property type="component" value="Unassembled WGS sequence"/>
</dbReference>
<evidence type="ECO:0000256" key="1">
    <source>
        <dbReference type="PROSITE-ProRule" id="PRU00023"/>
    </source>
</evidence>
<dbReference type="EMBL" id="JABFAC010000011">
    <property type="protein sequence ID" value="MBA0629602.1"/>
    <property type="molecule type" value="Genomic_DNA"/>
</dbReference>
<accession>A0A7J8SVP4</accession>
<proteinExistence type="predicted"/>
<dbReference type="PROSITE" id="PS50297">
    <property type="entry name" value="ANK_REP_REGION"/>
    <property type="match status" value="1"/>
</dbReference>